<evidence type="ECO:0000259" key="8">
    <source>
        <dbReference type="Pfam" id="PF04116"/>
    </source>
</evidence>
<evidence type="ECO:0000313" key="9">
    <source>
        <dbReference type="EMBL" id="MBI1626088.1"/>
    </source>
</evidence>
<dbReference type="PANTHER" id="PTHR21624:SF1">
    <property type="entry name" value="ALKYLGLYCEROL MONOOXYGENASE"/>
    <property type="match status" value="1"/>
</dbReference>
<dbReference type="GO" id="GO:0006643">
    <property type="term" value="P:membrane lipid metabolic process"/>
    <property type="evidence" value="ECO:0007669"/>
    <property type="project" value="TreeGrafter"/>
</dbReference>
<organism evidence="9 10">
    <name type="scientific">Comamonas suwonensis</name>
    <dbReference type="NCBI Taxonomy" id="2606214"/>
    <lineage>
        <taxon>Bacteria</taxon>
        <taxon>Pseudomonadati</taxon>
        <taxon>Pseudomonadota</taxon>
        <taxon>Betaproteobacteria</taxon>
        <taxon>Burkholderiales</taxon>
        <taxon>Comamonadaceae</taxon>
        <taxon>Comamonas</taxon>
    </lineage>
</organism>
<evidence type="ECO:0000256" key="1">
    <source>
        <dbReference type="ARBA" id="ARBA00004127"/>
    </source>
</evidence>
<keyword evidence="5" id="KW-0443">Lipid metabolism</keyword>
<comment type="subcellular location">
    <subcellularLocation>
        <location evidence="1">Endomembrane system</location>
        <topology evidence="1">Multi-pass membrane protein</topology>
    </subcellularLocation>
</comment>
<keyword evidence="3 7" id="KW-1133">Transmembrane helix</keyword>
<dbReference type="GO" id="GO:0050479">
    <property type="term" value="F:glyceryl-ether monooxygenase activity"/>
    <property type="evidence" value="ECO:0007669"/>
    <property type="project" value="TreeGrafter"/>
</dbReference>
<proteinExistence type="predicted"/>
<keyword evidence="10" id="KW-1185">Reference proteome</keyword>
<evidence type="ECO:0000313" key="10">
    <source>
        <dbReference type="Proteomes" id="UP000530032"/>
    </source>
</evidence>
<comment type="caution">
    <text evidence="9">The sequence shown here is derived from an EMBL/GenBank/DDBJ whole genome shotgun (WGS) entry which is preliminary data.</text>
</comment>
<dbReference type="PANTHER" id="PTHR21624">
    <property type="entry name" value="STEROL DESATURASE-RELATED PROTEIN"/>
    <property type="match status" value="1"/>
</dbReference>
<dbReference type="InterPro" id="IPR051689">
    <property type="entry name" value="Sterol_desaturase/TMEM195"/>
</dbReference>
<evidence type="ECO:0000256" key="2">
    <source>
        <dbReference type="ARBA" id="ARBA00022692"/>
    </source>
</evidence>
<feature type="domain" description="Fatty acid hydroxylase" evidence="8">
    <location>
        <begin position="133"/>
        <end position="275"/>
    </location>
</feature>
<accession>A0A843BFS9</accession>
<keyword evidence="2 7" id="KW-0812">Transmembrane</keyword>
<name>A0A843BFS9_9BURK</name>
<dbReference type="RefSeq" id="WP_198461359.1">
    <property type="nucleotide sequence ID" value="NZ_JABBCQ020000015.1"/>
</dbReference>
<evidence type="ECO:0000256" key="5">
    <source>
        <dbReference type="ARBA" id="ARBA00023098"/>
    </source>
</evidence>
<feature type="transmembrane region" description="Helical" evidence="7">
    <location>
        <begin position="130"/>
        <end position="147"/>
    </location>
</feature>
<evidence type="ECO:0000256" key="4">
    <source>
        <dbReference type="ARBA" id="ARBA00023002"/>
    </source>
</evidence>
<dbReference type="GO" id="GO:0008610">
    <property type="term" value="P:lipid biosynthetic process"/>
    <property type="evidence" value="ECO:0007669"/>
    <property type="project" value="InterPro"/>
</dbReference>
<dbReference type="GO" id="GO:0005506">
    <property type="term" value="F:iron ion binding"/>
    <property type="evidence" value="ECO:0007669"/>
    <property type="project" value="InterPro"/>
</dbReference>
<dbReference type="InterPro" id="IPR006694">
    <property type="entry name" value="Fatty_acid_hydroxylase"/>
</dbReference>
<dbReference type="GO" id="GO:0016020">
    <property type="term" value="C:membrane"/>
    <property type="evidence" value="ECO:0007669"/>
    <property type="project" value="GOC"/>
</dbReference>
<reference evidence="9" key="1">
    <citation type="submission" date="2020-12" db="EMBL/GenBank/DDBJ databases">
        <title>Comamonas sp. nov., isolated from stream water.</title>
        <authorList>
            <person name="Park K.-H."/>
        </authorList>
    </citation>
    <scope>NUCLEOTIDE SEQUENCE</scope>
    <source>
        <strain evidence="9">EJ-4</strain>
    </source>
</reference>
<gene>
    <name evidence="9" type="ORF">HF327_016455</name>
</gene>
<dbReference type="GO" id="GO:0012505">
    <property type="term" value="C:endomembrane system"/>
    <property type="evidence" value="ECO:0007669"/>
    <property type="project" value="UniProtKB-SubCell"/>
</dbReference>
<keyword evidence="6 7" id="KW-0472">Membrane</keyword>
<dbReference type="AlphaFoldDB" id="A0A843BFS9"/>
<feature type="transmembrane region" description="Helical" evidence="7">
    <location>
        <begin position="40"/>
        <end position="61"/>
    </location>
</feature>
<dbReference type="EMBL" id="JABBCQ020000015">
    <property type="protein sequence ID" value="MBI1626088.1"/>
    <property type="molecule type" value="Genomic_DNA"/>
</dbReference>
<dbReference type="Proteomes" id="UP000530032">
    <property type="component" value="Unassembled WGS sequence"/>
</dbReference>
<sequence>MMDFFSQHWTLAIDWVSLHVVTPVVNALNIAEAAGDPREIAAGILIALLQLFLIGGVMRPLESLLPAERWADRRHTTVDRNYTLLMLLGLFPLFSFLILMPIAHMLGGGPATKEASGLKAWLPWFEDHPYMLFAVYYVIYDLTYYWMHRAQHVIPWWWAMHSMHHSQRQMSCWSNDRSNYLDGMLQSFVLATVGLAMGVEPSEFAMLGLLSELVQNFSHANVALRLGWVGKIGERLFVGPRFHRNHHMLRDAERPERHNCNFGQVLPWWDQLFGSALYHDEELRPTGVSDPEVDADNERGLIAMQWYTLRRFWGAVTCRAGWRMGDVSFGPGYRPVHDSDEAAAPDAGGAKSGHKISF</sequence>
<keyword evidence="4" id="KW-0560">Oxidoreductase</keyword>
<evidence type="ECO:0000256" key="7">
    <source>
        <dbReference type="SAM" id="Phobius"/>
    </source>
</evidence>
<evidence type="ECO:0000256" key="3">
    <source>
        <dbReference type="ARBA" id="ARBA00022989"/>
    </source>
</evidence>
<protein>
    <submittedName>
        <fullName evidence="9">Sterol desaturase family protein</fullName>
    </submittedName>
</protein>
<evidence type="ECO:0000256" key="6">
    <source>
        <dbReference type="ARBA" id="ARBA00023136"/>
    </source>
</evidence>
<feature type="transmembrane region" description="Helical" evidence="7">
    <location>
        <begin position="82"/>
        <end position="103"/>
    </location>
</feature>
<dbReference type="Pfam" id="PF04116">
    <property type="entry name" value="FA_hydroxylase"/>
    <property type="match status" value="1"/>
</dbReference>